<proteinExistence type="predicted"/>
<keyword evidence="1" id="KW-0472">Membrane</keyword>
<dbReference type="EMBL" id="BARW01014538">
    <property type="protein sequence ID" value="GAI76910.1"/>
    <property type="molecule type" value="Genomic_DNA"/>
</dbReference>
<gene>
    <name evidence="2" type="ORF">S12H4_25733</name>
</gene>
<comment type="caution">
    <text evidence="2">The sequence shown here is derived from an EMBL/GenBank/DDBJ whole genome shotgun (WGS) entry which is preliminary data.</text>
</comment>
<reference evidence="2" key="1">
    <citation type="journal article" date="2014" name="Front. Microbiol.">
        <title>High frequency of phylogenetically diverse reductive dehalogenase-homologous genes in deep subseafloor sedimentary metagenomes.</title>
        <authorList>
            <person name="Kawai M."/>
            <person name="Futagami T."/>
            <person name="Toyoda A."/>
            <person name="Takaki Y."/>
            <person name="Nishi S."/>
            <person name="Hori S."/>
            <person name="Arai W."/>
            <person name="Tsubouchi T."/>
            <person name="Morono Y."/>
            <person name="Uchiyama I."/>
            <person name="Ito T."/>
            <person name="Fujiyama A."/>
            <person name="Inagaki F."/>
            <person name="Takami H."/>
        </authorList>
    </citation>
    <scope>NUCLEOTIDE SEQUENCE</scope>
    <source>
        <strain evidence="2">Expedition CK06-06</strain>
    </source>
</reference>
<evidence type="ECO:0000313" key="2">
    <source>
        <dbReference type="EMBL" id="GAI76910.1"/>
    </source>
</evidence>
<sequence length="79" mass="9240">MIYIKTFTKYCNLGYLISLLSGIYVTFYYNAGITFSSYEFRVSGGFLNPNIFGELSMLVLFLNIFIYKSNYVKGKKRKR</sequence>
<feature type="transmembrane region" description="Helical" evidence="1">
    <location>
        <begin position="12"/>
        <end position="31"/>
    </location>
</feature>
<name>X1SNG8_9ZZZZ</name>
<accession>X1SNG8</accession>
<keyword evidence="1" id="KW-0812">Transmembrane</keyword>
<dbReference type="AlphaFoldDB" id="X1SNG8"/>
<organism evidence="2">
    <name type="scientific">marine sediment metagenome</name>
    <dbReference type="NCBI Taxonomy" id="412755"/>
    <lineage>
        <taxon>unclassified sequences</taxon>
        <taxon>metagenomes</taxon>
        <taxon>ecological metagenomes</taxon>
    </lineage>
</organism>
<keyword evidence="1" id="KW-1133">Transmembrane helix</keyword>
<protein>
    <submittedName>
        <fullName evidence="2">Uncharacterized protein</fullName>
    </submittedName>
</protein>
<feature type="transmembrane region" description="Helical" evidence="1">
    <location>
        <begin position="51"/>
        <end position="69"/>
    </location>
</feature>
<evidence type="ECO:0000256" key="1">
    <source>
        <dbReference type="SAM" id="Phobius"/>
    </source>
</evidence>